<dbReference type="PATRIC" id="fig|1345695.10.peg.1287"/>
<dbReference type="KEGG" id="csb:CLSA_c36240"/>
<dbReference type="OrthoDB" id="6636604at2"/>
<dbReference type="HOGENOM" id="CLU_183600_0_1_9"/>
<gene>
    <name evidence="1" type="ORF">CLSA_c36240</name>
</gene>
<protein>
    <submittedName>
        <fullName evidence="1">Uncharacterized protein</fullName>
    </submittedName>
</protein>
<dbReference type="Proteomes" id="UP000017118">
    <property type="component" value="Chromosome"/>
</dbReference>
<dbReference type="eggNOG" id="ENOG5031506">
    <property type="taxonomic scope" value="Bacteria"/>
</dbReference>
<evidence type="ECO:0000313" key="1">
    <source>
        <dbReference type="EMBL" id="AGX44585.1"/>
    </source>
</evidence>
<evidence type="ECO:0000313" key="2">
    <source>
        <dbReference type="Proteomes" id="UP000017118"/>
    </source>
</evidence>
<keyword evidence="2" id="KW-1185">Reference proteome</keyword>
<accession>U5MVG3</accession>
<organism evidence="1 2">
    <name type="scientific">Clostridium saccharobutylicum DSM 13864</name>
    <dbReference type="NCBI Taxonomy" id="1345695"/>
    <lineage>
        <taxon>Bacteria</taxon>
        <taxon>Bacillati</taxon>
        <taxon>Bacillota</taxon>
        <taxon>Clostridia</taxon>
        <taxon>Eubacteriales</taxon>
        <taxon>Clostridiaceae</taxon>
        <taxon>Clostridium</taxon>
    </lineage>
</organism>
<dbReference type="InterPro" id="IPR046897">
    <property type="entry name" value="ABC-3C_MC6"/>
</dbReference>
<sequence length="76" mass="9056">MIVDFDDDPRNSILYSSSIILEYLKHNENSKRLDSVFKYCLNKKMEYSVFFLSVDWLFLLGVIKEINDRNELVLCD</sequence>
<dbReference type="EMBL" id="CP006721">
    <property type="protein sequence ID" value="AGX44585.1"/>
    <property type="molecule type" value="Genomic_DNA"/>
</dbReference>
<proteinExistence type="predicted"/>
<dbReference type="RefSeq" id="WP_022748138.1">
    <property type="nucleotide sequence ID" value="NC_022571.1"/>
</dbReference>
<dbReference type="AlphaFoldDB" id="U5MVG3"/>
<name>U5MVG3_CLOSA</name>
<reference evidence="1 2" key="1">
    <citation type="journal article" date="2013" name="Genome Announc.">
        <title>Complete Genome Sequence of the Solvent Producer Clostridium saccharobutylicum NCP262 (DSM 13864).</title>
        <authorList>
            <person name="Poehlein A."/>
            <person name="Hartwich K."/>
            <person name="Krabben P."/>
            <person name="Ehrenreich A."/>
            <person name="Liebl W."/>
            <person name="Durre P."/>
            <person name="Gottschalk G."/>
            <person name="Daniel R."/>
        </authorList>
    </citation>
    <scope>NUCLEOTIDE SEQUENCE [LARGE SCALE GENOMIC DNA]</scope>
    <source>
        <strain evidence="1">DSM 13864</strain>
    </source>
</reference>
<dbReference type="Pfam" id="PF20293">
    <property type="entry name" value="MC6"/>
    <property type="match status" value="1"/>
</dbReference>
<dbReference type="GeneID" id="55475943"/>